<organism evidence="1 2">
    <name type="scientific">Polaribacter vadi</name>
    <dbReference type="NCBI Taxonomy" id="1774273"/>
    <lineage>
        <taxon>Bacteria</taxon>
        <taxon>Pseudomonadati</taxon>
        <taxon>Bacteroidota</taxon>
        <taxon>Flavobacteriia</taxon>
        <taxon>Flavobacteriales</taxon>
        <taxon>Flavobacteriaceae</taxon>
    </lineage>
</organism>
<protein>
    <submittedName>
        <fullName evidence="1">Uncharacterized protein</fullName>
    </submittedName>
</protein>
<evidence type="ECO:0000313" key="2">
    <source>
        <dbReference type="Proteomes" id="UP000092584"/>
    </source>
</evidence>
<dbReference type="STRING" id="1774273.LPB03_00735"/>
<dbReference type="Proteomes" id="UP000092584">
    <property type="component" value="Unassembled WGS sequence"/>
</dbReference>
<dbReference type="EMBL" id="LSFM01000018">
    <property type="protein sequence ID" value="OBY65602.1"/>
    <property type="molecule type" value="Genomic_DNA"/>
</dbReference>
<comment type="caution">
    <text evidence="1">The sequence shown here is derived from an EMBL/GenBank/DDBJ whole genome shotgun (WGS) entry which is preliminary data.</text>
</comment>
<dbReference type="AlphaFoldDB" id="A0A1B8U184"/>
<gene>
    <name evidence="1" type="ORF">LPB3_04375</name>
</gene>
<evidence type="ECO:0000313" key="1">
    <source>
        <dbReference type="EMBL" id="OBY65602.1"/>
    </source>
</evidence>
<keyword evidence="2" id="KW-1185">Reference proteome</keyword>
<dbReference type="KEGG" id="pob:LPB03_00735"/>
<sequence>MGHFKINTKMHFATKIWLVLFLFGSTIICAQTPGFNYQALILNNVEVQIPGTNAVQNQVPLSSEDVTLRFTITNDAGIEYTEEHLITTDENGMVSLIVGEGTPIDYTFNNIIWDGNLKYLNVELDIHSNDEGLVFLDSQKILYIPHPNQEYSVVRIIQSFNDLEPPYKTGELIWLTNYGPNAHPTLMIWNGTNWLPVNEDFDPTNEFGLITVDNDVAKKNKFTNPKDGDQVWNKACECIQVYNDGNWVSITTLALNGLTKVGSTLKLGGNLIEPTIITTTATNTIAFKGLKESTNNEDQIVVADKNTGVLKQRSLSSITQKKEIIITATDGQLVFTTPLNITSKDKIDVYRNGVRINFTTVNNTSIKLEPEAICYKDDKIRIVQLY</sequence>
<reference evidence="2" key="1">
    <citation type="submission" date="2016-02" db="EMBL/GenBank/DDBJ databases">
        <authorList>
            <person name="Shin S.-K."/>
            <person name="Yi H."/>
            <person name="Kim E."/>
        </authorList>
    </citation>
    <scope>NUCLEOTIDE SEQUENCE [LARGE SCALE GENOMIC DNA]</scope>
    <source>
        <strain evidence="2">LPB0003</strain>
    </source>
</reference>
<dbReference type="RefSeq" id="WP_065318380.1">
    <property type="nucleotide sequence ID" value="NZ_CP017477.1"/>
</dbReference>
<accession>A0A1B8U184</accession>
<name>A0A1B8U184_9FLAO</name>
<proteinExistence type="predicted"/>